<feature type="region of interest" description="Disordered" evidence="1">
    <location>
        <begin position="130"/>
        <end position="159"/>
    </location>
</feature>
<dbReference type="KEGG" id="pno:SNOG_12643"/>
<dbReference type="OrthoDB" id="3798352at2759"/>
<feature type="region of interest" description="Disordered" evidence="1">
    <location>
        <begin position="1"/>
        <end position="79"/>
    </location>
</feature>
<dbReference type="OMA" id="VWSCCQE"/>
<feature type="compositionally biased region" description="Polar residues" evidence="1">
    <location>
        <begin position="230"/>
        <end position="247"/>
    </location>
</feature>
<protein>
    <submittedName>
        <fullName evidence="2">Uncharacterized protein</fullName>
    </submittedName>
</protein>
<evidence type="ECO:0000313" key="2">
    <source>
        <dbReference type="EMBL" id="QRD06952.1"/>
    </source>
</evidence>
<feature type="region of interest" description="Disordered" evidence="1">
    <location>
        <begin position="171"/>
        <end position="220"/>
    </location>
</feature>
<dbReference type="Proteomes" id="UP000663193">
    <property type="component" value="Chromosome 21"/>
</dbReference>
<evidence type="ECO:0000256" key="1">
    <source>
        <dbReference type="SAM" id="MobiDB-lite"/>
    </source>
</evidence>
<reference evidence="3" key="1">
    <citation type="journal article" date="2021" name="BMC Genomics">
        <title>Chromosome-level genome assembly and manually-curated proteome of model necrotroph Parastagonospora nodorum Sn15 reveals a genome-wide trove of candidate effector homologs, and redundancy of virulence-related functions within an accessory chromosome.</title>
        <authorList>
            <person name="Bertazzoni S."/>
            <person name="Jones D.A.B."/>
            <person name="Phan H.T."/>
            <person name="Tan K.-C."/>
            <person name="Hane J.K."/>
        </authorList>
    </citation>
    <scope>NUCLEOTIDE SEQUENCE [LARGE SCALE GENOMIC DNA]</scope>
    <source>
        <strain evidence="3">SN15 / ATCC MYA-4574 / FGSC 10173)</strain>
    </source>
</reference>
<feature type="compositionally biased region" description="Low complexity" evidence="1">
    <location>
        <begin position="189"/>
        <end position="201"/>
    </location>
</feature>
<feature type="compositionally biased region" description="Polar residues" evidence="1">
    <location>
        <begin position="1"/>
        <end position="15"/>
    </location>
</feature>
<gene>
    <name evidence="2" type="ORF">JI435_126430</name>
</gene>
<dbReference type="RefSeq" id="XP_001802864.1">
    <property type="nucleotide sequence ID" value="XM_001802812.1"/>
</dbReference>
<accession>A0A7U2IBT7</accession>
<proteinExistence type="predicted"/>
<organism evidence="2 3">
    <name type="scientific">Phaeosphaeria nodorum (strain SN15 / ATCC MYA-4574 / FGSC 10173)</name>
    <name type="common">Glume blotch fungus</name>
    <name type="synonym">Parastagonospora nodorum</name>
    <dbReference type="NCBI Taxonomy" id="321614"/>
    <lineage>
        <taxon>Eukaryota</taxon>
        <taxon>Fungi</taxon>
        <taxon>Dikarya</taxon>
        <taxon>Ascomycota</taxon>
        <taxon>Pezizomycotina</taxon>
        <taxon>Dothideomycetes</taxon>
        <taxon>Pleosporomycetidae</taxon>
        <taxon>Pleosporales</taxon>
        <taxon>Pleosporineae</taxon>
        <taxon>Phaeosphaeriaceae</taxon>
        <taxon>Parastagonospora</taxon>
    </lineage>
</organism>
<sequence length="357" mass="39412">MAPPSSSLGIGSTGRSAEVDAIDLTLSSPEPEQRMRLPSQQQRLPIYFKNEGRSSSGDSRRIKSERGSSSTVPRGQARVIDPQHLSRIVRSTDHRVIQAVLLELCSQSSALSGAVARALAPHSTFARTLIRRHQPNVQESTRSSARPPVRDELNDGQDARERMRRRLAARNAALESSRNQIRSTSTITGAQSARSAGSQSAPRIKNERQPDIEESDSDLDQYIPRDFPVRSQQASSSTRLPLRDVSSSHTARTLVPFSSSQTYMHGQGTRKQEPRAKPCINCHEEIEEEDIDGLCFYHVGPFRLFNGKSLCGQCNKGKEQPGCGFGQHVTKSTTEGDALKRHPPNRSQSPSKRPRMG</sequence>
<keyword evidence="3" id="KW-1185">Reference proteome</keyword>
<evidence type="ECO:0000313" key="3">
    <source>
        <dbReference type="Proteomes" id="UP000663193"/>
    </source>
</evidence>
<name>A0A7U2IBT7_PHANO</name>
<feature type="compositionally biased region" description="Polar residues" evidence="1">
    <location>
        <begin position="135"/>
        <end position="144"/>
    </location>
</feature>
<dbReference type="EMBL" id="CP069043">
    <property type="protein sequence ID" value="QRD06952.1"/>
    <property type="molecule type" value="Genomic_DNA"/>
</dbReference>
<dbReference type="VEuPathDB" id="FungiDB:JI435_126430"/>
<feature type="region of interest" description="Disordered" evidence="1">
    <location>
        <begin position="322"/>
        <end position="357"/>
    </location>
</feature>
<feature type="compositionally biased region" description="Basic and acidic residues" evidence="1">
    <location>
        <begin position="148"/>
        <end position="159"/>
    </location>
</feature>
<feature type="region of interest" description="Disordered" evidence="1">
    <location>
        <begin position="228"/>
        <end position="247"/>
    </location>
</feature>
<dbReference type="AlphaFoldDB" id="A0A7U2IBT7"/>